<evidence type="ECO:0000256" key="5">
    <source>
        <dbReference type="PIRSR" id="PIRSR018169-1"/>
    </source>
</evidence>
<dbReference type="InterPro" id="IPR029058">
    <property type="entry name" value="AB_hydrolase_fold"/>
</dbReference>
<dbReference type="Proteomes" id="UP000076842">
    <property type="component" value="Unassembled WGS sequence"/>
</dbReference>
<dbReference type="Pfam" id="PF03403">
    <property type="entry name" value="PAF-AH_p_II"/>
    <property type="match status" value="1"/>
</dbReference>
<name>A0A165DQC0_9BASI</name>
<feature type="active site" description="Nucleophile" evidence="5">
    <location>
        <position position="276"/>
    </location>
</feature>
<dbReference type="InParanoid" id="A0A165DQC0"/>
<evidence type="ECO:0000256" key="1">
    <source>
        <dbReference type="ARBA" id="ARBA00022801"/>
    </source>
</evidence>
<comment type="similarity">
    <text evidence="4">Belongs to the serine esterase family.</text>
</comment>
<feature type="active site" description="Charge relay system" evidence="5">
    <location>
        <position position="306"/>
    </location>
</feature>
<sequence>MSLPRYKGPYDVGLTTLVLPLRPAFAVGNCRVRGEPALRLDEVAFNVFYPAKPANRRKRGVHWLIRPFSLTVDGYSKFTSFSKWILAPLFFLLGAFAKMPVFANAPMRSGDSSPTPADSQETFLGDLDTESESEKRQWPLVLFSHGLAGGRTTYSTFCGRLASSGYVVLALEHRDGTGPMVFPKDGNGVVYAKPYSRVDEVECDDVEPKDLPLHFRATQLEFRKREIYAAYAAFCQLVEGDSAHGGLQSIDGSPVNWDMFVDTVRCDSDVVLSGHSFGGATAFHIMSTPPPAGHVDIPISKSLVLDPWLDPLPTPGPEPRAGPPRPSLCVINSERFTLWKAHFGRISEVVSNWKNEKGAESWLMTISRCRHDSFSDFPLIIPFSHPRGRLLHNVIQRISLAFLQDRLESEFRKDERYPMHVIQPRIRKKRGKPRLSAPKGRVVWHD</sequence>
<reference evidence="6 7" key="1">
    <citation type="journal article" date="2016" name="Mol. Biol. Evol.">
        <title>Comparative Genomics of Early-Diverging Mushroom-Forming Fungi Provides Insights into the Origins of Lignocellulose Decay Capabilities.</title>
        <authorList>
            <person name="Nagy L.G."/>
            <person name="Riley R."/>
            <person name="Tritt A."/>
            <person name="Adam C."/>
            <person name="Daum C."/>
            <person name="Floudas D."/>
            <person name="Sun H."/>
            <person name="Yadav J.S."/>
            <person name="Pangilinan J."/>
            <person name="Larsson K.H."/>
            <person name="Matsuura K."/>
            <person name="Barry K."/>
            <person name="Labutti K."/>
            <person name="Kuo R."/>
            <person name="Ohm R.A."/>
            <person name="Bhattacharya S.S."/>
            <person name="Shirouzu T."/>
            <person name="Yoshinaga Y."/>
            <person name="Martin F.M."/>
            <person name="Grigoriev I.V."/>
            <person name="Hibbett D.S."/>
        </authorList>
    </citation>
    <scope>NUCLEOTIDE SEQUENCE [LARGE SCALE GENOMIC DNA]</scope>
    <source>
        <strain evidence="6 7">HHB12733</strain>
    </source>
</reference>
<organism evidence="6 7">
    <name type="scientific">Calocera cornea HHB12733</name>
    <dbReference type="NCBI Taxonomy" id="1353952"/>
    <lineage>
        <taxon>Eukaryota</taxon>
        <taxon>Fungi</taxon>
        <taxon>Dikarya</taxon>
        <taxon>Basidiomycota</taxon>
        <taxon>Agaricomycotina</taxon>
        <taxon>Dacrymycetes</taxon>
        <taxon>Dacrymycetales</taxon>
        <taxon>Dacrymycetaceae</taxon>
        <taxon>Calocera</taxon>
    </lineage>
</organism>
<dbReference type="Gene3D" id="3.40.50.1820">
    <property type="entry name" value="alpha/beta hydrolase"/>
    <property type="match status" value="1"/>
</dbReference>
<dbReference type="GO" id="GO:0003847">
    <property type="term" value="F:1-alkyl-2-acetylglycerophosphocholine esterase activity"/>
    <property type="evidence" value="ECO:0007669"/>
    <property type="project" value="UniProtKB-UniRule"/>
</dbReference>
<keyword evidence="7" id="KW-1185">Reference proteome</keyword>
<proteinExistence type="inferred from homology"/>
<evidence type="ECO:0000313" key="6">
    <source>
        <dbReference type="EMBL" id="KZT53300.1"/>
    </source>
</evidence>
<dbReference type="GO" id="GO:0016042">
    <property type="term" value="P:lipid catabolic process"/>
    <property type="evidence" value="ECO:0007669"/>
    <property type="project" value="UniProtKB-KW"/>
</dbReference>
<dbReference type="SUPFAM" id="SSF53474">
    <property type="entry name" value="alpha/beta-Hydrolases"/>
    <property type="match status" value="1"/>
</dbReference>
<dbReference type="OrthoDB" id="2363873at2759"/>
<protein>
    <recommendedName>
        <fullName evidence="4">Putative phospholipase</fullName>
        <ecNumber evidence="4">3.1.1.47</ecNumber>
    </recommendedName>
</protein>
<evidence type="ECO:0000256" key="4">
    <source>
        <dbReference type="PIRNR" id="PIRNR018169"/>
    </source>
</evidence>
<dbReference type="PIRSF" id="PIRSF018169">
    <property type="entry name" value="PAF_acetylhydrolase"/>
    <property type="match status" value="1"/>
</dbReference>
<evidence type="ECO:0000313" key="7">
    <source>
        <dbReference type="Proteomes" id="UP000076842"/>
    </source>
</evidence>
<feature type="active site" description="Charge relay system" evidence="5">
    <location>
        <position position="371"/>
    </location>
</feature>
<keyword evidence="1 4" id="KW-0378">Hydrolase</keyword>
<dbReference type="PANTHER" id="PTHR10272">
    <property type="entry name" value="PLATELET-ACTIVATING FACTOR ACETYLHYDROLASE"/>
    <property type="match status" value="1"/>
</dbReference>
<evidence type="ECO:0000256" key="3">
    <source>
        <dbReference type="ARBA" id="ARBA00023098"/>
    </source>
</evidence>
<dbReference type="AlphaFoldDB" id="A0A165DQC0"/>
<dbReference type="EMBL" id="KV424041">
    <property type="protein sequence ID" value="KZT53300.1"/>
    <property type="molecule type" value="Genomic_DNA"/>
</dbReference>
<dbReference type="InterPro" id="IPR016715">
    <property type="entry name" value="PAF_acetylhydro_eukaryote"/>
</dbReference>
<keyword evidence="3 4" id="KW-0443">Lipid metabolism</keyword>
<evidence type="ECO:0000256" key="2">
    <source>
        <dbReference type="ARBA" id="ARBA00022963"/>
    </source>
</evidence>
<gene>
    <name evidence="6" type="ORF">CALCODRAFT_501247</name>
</gene>
<dbReference type="FunCoup" id="A0A165DQC0">
    <property type="interactions" value="12"/>
</dbReference>
<dbReference type="STRING" id="1353952.A0A165DQC0"/>
<keyword evidence="2 4" id="KW-0442">Lipid degradation</keyword>
<accession>A0A165DQC0</accession>
<comment type="catalytic activity">
    <reaction evidence="4">
        <text>a 1-O-alkyl-2-acetyl-sn-glycero-3-phosphocholine + H2O = a 1-O-alkyl-sn-glycero-3-phosphocholine + acetate + H(+)</text>
        <dbReference type="Rhea" id="RHEA:17777"/>
        <dbReference type="ChEBI" id="CHEBI:15377"/>
        <dbReference type="ChEBI" id="CHEBI:15378"/>
        <dbReference type="ChEBI" id="CHEBI:30089"/>
        <dbReference type="ChEBI" id="CHEBI:30909"/>
        <dbReference type="ChEBI" id="CHEBI:36707"/>
        <dbReference type="EC" id="3.1.1.47"/>
    </reaction>
</comment>
<dbReference type="EC" id="3.1.1.47" evidence="4"/>
<dbReference type="PANTHER" id="PTHR10272:SF0">
    <property type="entry name" value="PLATELET-ACTIVATING FACTOR ACETYLHYDROLASE"/>
    <property type="match status" value="1"/>
</dbReference>